<dbReference type="InterPro" id="IPR020103">
    <property type="entry name" value="PsdUridine_synth_cat_dom_sf"/>
</dbReference>
<keyword evidence="2 7" id="KW-0413">Isomerase</keyword>
<evidence type="ECO:0000256" key="4">
    <source>
        <dbReference type="SAM" id="MobiDB-lite"/>
    </source>
</evidence>
<dbReference type="AlphaFoldDB" id="A0AAD9D926"/>
<comment type="caution">
    <text evidence="7">The sequence shown here is derived from an EMBL/GenBank/DDBJ whole genome shotgun (WGS) entry which is preliminary data.</text>
</comment>
<dbReference type="Gene3D" id="3.10.290.10">
    <property type="entry name" value="RNA-binding S4 domain"/>
    <property type="match status" value="1"/>
</dbReference>
<dbReference type="CDD" id="cd00165">
    <property type="entry name" value="S4"/>
    <property type="match status" value="1"/>
</dbReference>
<comment type="similarity">
    <text evidence="1">Belongs to the pseudouridine synthase RsuA family.</text>
</comment>
<dbReference type="Proteomes" id="UP001224775">
    <property type="component" value="Unassembled WGS sequence"/>
</dbReference>
<dbReference type="GO" id="GO:0006364">
    <property type="term" value="P:rRNA processing"/>
    <property type="evidence" value="ECO:0007669"/>
    <property type="project" value="UniProtKB-ARBA"/>
</dbReference>
<gene>
    <name evidence="7" type="ORF">QTG54_012176</name>
</gene>
<name>A0AAD9D926_9STRA</name>
<dbReference type="PROSITE" id="PS01149">
    <property type="entry name" value="PSI_RSU"/>
    <property type="match status" value="1"/>
</dbReference>
<dbReference type="Gene3D" id="3.30.70.1560">
    <property type="entry name" value="Alpha-L RNA-binding motif"/>
    <property type="match status" value="1"/>
</dbReference>
<feature type="compositionally biased region" description="Polar residues" evidence="4">
    <location>
        <begin position="153"/>
        <end position="167"/>
    </location>
</feature>
<dbReference type="InterPro" id="IPR050343">
    <property type="entry name" value="RsuA_PseudoU_synthase"/>
</dbReference>
<dbReference type="PROSITE" id="PS50889">
    <property type="entry name" value="S4"/>
    <property type="match status" value="1"/>
</dbReference>
<keyword evidence="8" id="KW-1185">Reference proteome</keyword>
<evidence type="ECO:0000256" key="1">
    <source>
        <dbReference type="ARBA" id="ARBA00008348"/>
    </source>
</evidence>
<dbReference type="SUPFAM" id="SSF55174">
    <property type="entry name" value="Alpha-L RNA-binding motif"/>
    <property type="match status" value="1"/>
</dbReference>
<dbReference type="InterPro" id="IPR018496">
    <property type="entry name" value="PsdUridine_synth_RsuA/RluB_CS"/>
</dbReference>
<feature type="region of interest" description="Disordered" evidence="4">
    <location>
        <begin position="153"/>
        <end position="181"/>
    </location>
</feature>
<protein>
    <submittedName>
        <fullName evidence="7">RNA pseudouridine synthase</fullName>
        <ecNumber evidence="7">5.4.99.-</ecNumber>
    </submittedName>
</protein>
<keyword evidence="3" id="KW-0694">RNA-binding</keyword>
<evidence type="ECO:0000313" key="8">
    <source>
        <dbReference type="Proteomes" id="UP001224775"/>
    </source>
</evidence>
<reference evidence="7" key="1">
    <citation type="submission" date="2023-06" db="EMBL/GenBank/DDBJ databases">
        <title>Survivors Of The Sea: Transcriptome response of Skeletonema marinoi to long-term dormancy.</title>
        <authorList>
            <person name="Pinder M.I.M."/>
            <person name="Kourtchenko O."/>
            <person name="Robertson E.K."/>
            <person name="Larsson T."/>
            <person name="Maumus F."/>
            <person name="Osuna-Cruz C.M."/>
            <person name="Vancaester E."/>
            <person name="Stenow R."/>
            <person name="Vandepoele K."/>
            <person name="Ploug H."/>
            <person name="Bruchert V."/>
            <person name="Godhe A."/>
            <person name="Topel M."/>
        </authorList>
    </citation>
    <scope>NUCLEOTIDE SEQUENCE</scope>
    <source>
        <strain evidence="7">R05AC</strain>
    </source>
</reference>
<dbReference type="PANTHER" id="PTHR47683">
    <property type="entry name" value="PSEUDOURIDINE SYNTHASE FAMILY PROTEIN-RELATED"/>
    <property type="match status" value="1"/>
</dbReference>
<feature type="domain" description="RNA-binding S4" evidence="6">
    <location>
        <begin position="79"/>
        <end position="121"/>
    </location>
</feature>
<feature type="domain" description="Pseudouridine synthase RsuA/RluA-like" evidence="5">
    <location>
        <begin position="183"/>
        <end position="359"/>
    </location>
</feature>
<evidence type="ECO:0000256" key="2">
    <source>
        <dbReference type="ARBA" id="ARBA00023235"/>
    </source>
</evidence>
<evidence type="ECO:0000256" key="3">
    <source>
        <dbReference type="PROSITE-ProRule" id="PRU00182"/>
    </source>
</evidence>
<dbReference type="GO" id="GO:0009982">
    <property type="term" value="F:pseudouridine synthase activity"/>
    <property type="evidence" value="ECO:0007669"/>
    <property type="project" value="InterPro"/>
</dbReference>
<feature type="region of interest" description="Disordered" evidence="4">
    <location>
        <begin position="401"/>
        <end position="421"/>
    </location>
</feature>
<dbReference type="GO" id="GO:0003723">
    <property type="term" value="F:RNA binding"/>
    <property type="evidence" value="ECO:0007669"/>
    <property type="project" value="UniProtKB-KW"/>
</dbReference>
<dbReference type="Pfam" id="PF01479">
    <property type="entry name" value="S4"/>
    <property type="match status" value="1"/>
</dbReference>
<accession>A0AAD9D926</accession>
<dbReference type="EC" id="5.4.99.-" evidence="7"/>
<evidence type="ECO:0000313" key="7">
    <source>
        <dbReference type="EMBL" id="KAK1737309.1"/>
    </source>
</evidence>
<dbReference type="InterPro" id="IPR042092">
    <property type="entry name" value="PsdUridine_s_RsuA/RluB/E/F_cat"/>
</dbReference>
<dbReference type="InterPro" id="IPR006145">
    <property type="entry name" value="PsdUridine_synth_RsuA/RluA"/>
</dbReference>
<dbReference type="InterPro" id="IPR036986">
    <property type="entry name" value="S4_RNA-bd_sf"/>
</dbReference>
<dbReference type="InterPro" id="IPR002942">
    <property type="entry name" value="S4_RNA-bd"/>
</dbReference>
<dbReference type="Pfam" id="PF00849">
    <property type="entry name" value="PseudoU_synth_2"/>
    <property type="match status" value="1"/>
</dbReference>
<organism evidence="7 8">
    <name type="scientific">Skeletonema marinoi</name>
    <dbReference type="NCBI Taxonomy" id="267567"/>
    <lineage>
        <taxon>Eukaryota</taxon>
        <taxon>Sar</taxon>
        <taxon>Stramenopiles</taxon>
        <taxon>Ochrophyta</taxon>
        <taxon>Bacillariophyta</taxon>
        <taxon>Coscinodiscophyceae</taxon>
        <taxon>Thalassiosirophycidae</taxon>
        <taxon>Thalassiosirales</taxon>
        <taxon>Skeletonemataceae</taxon>
        <taxon>Skeletonema</taxon>
        <taxon>Skeletonema marinoi-dohrnii complex</taxon>
    </lineage>
</organism>
<dbReference type="Gene3D" id="3.30.70.580">
    <property type="entry name" value="Pseudouridine synthase I, catalytic domain, N-terminal subdomain"/>
    <property type="match status" value="1"/>
</dbReference>
<dbReference type="PANTHER" id="PTHR47683:SF3">
    <property type="entry name" value="RIBOSOMAL LARGE SUBUNIT PSEUDOURIDINE SYNTHASE B"/>
    <property type="match status" value="1"/>
</dbReference>
<dbReference type="GO" id="GO:0001522">
    <property type="term" value="P:pseudouridine synthesis"/>
    <property type="evidence" value="ECO:0007669"/>
    <property type="project" value="InterPro"/>
</dbReference>
<feature type="non-terminal residue" evidence="7">
    <location>
        <position position="1"/>
    </location>
</feature>
<evidence type="ECO:0000259" key="6">
    <source>
        <dbReference type="Pfam" id="PF01479"/>
    </source>
</evidence>
<proteinExistence type="inferred from homology"/>
<sequence length="429" mass="48764">PIVHQHRLPTIPSFQWLHSLINRTHPIQRSIKSTIMLRRLQLNTSSMSPMISRLLQPTQQLLRTFSSSKHIQEISPGIRLSTLLCKHLGLSRRQSERMILADRVTLFGKICNSPAFQLRPNPDPNQNSSSAMKLDGKLVQGVDKTLKSMYLEQQKNGGDLTTLNETSNEQKKKKNPSMQNTRVWLANKMKGELVTEHDPDGRPSMLQRLIRGGVGESKSKHKAPIHLKPVGRLDMMTEGLMIFTNDGQYARDLELPKNFLWRTYRVRVHGRLTPMKMRAMRVGVTARIDDNINVEGDASVASPTGKMMKYKGIKVSIERKTPQSGRRQRRNGSEEVRGTNTWLRITCTEGKNRQLRRILGALGLDVTRLIRISYGDYDLNTIPPGKAIEVPARDFASMKKKGQLFTGDSKKKEKATEEPRSTVEWVNYA</sequence>
<dbReference type="InterPro" id="IPR020094">
    <property type="entry name" value="TruA/RsuA/RluB/E/F_N"/>
</dbReference>
<feature type="compositionally biased region" description="Basic and acidic residues" evidence="4">
    <location>
        <begin position="408"/>
        <end position="421"/>
    </location>
</feature>
<dbReference type="EMBL" id="JATAAI010000026">
    <property type="protein sequence ID" value="KAK1737309.1"/>
    <property type="molecule type" value="Genomic_DNA"/>
</dbReference>
<dbReference type="SUPFAM" id="SSF55120">
    <property type="entry name" value="Pseudouridine synthase"/>
    <property type="match status" value="1"/>
</dbReference>
<evidence type="ECO:0000259" key="5">
    <source>
        <dbReference type="Pfam" id="PF00849"/>
    </source>
</evidence>